<dbReference type="InterPro" id="IPR050669">
    <property type="entry name" value="Hemerythrin"/>
</dbReference>
<dbReference type="AlphaFoldDB" id="A0A318KT20"/>
<evidence type="ECO:0000313" key="5">
    <source>
        <dbReference type="EMBL" id="PXX80880.1"/>
    </source>
</evidence>
<organism evidence="5 6">
    <name type="scientific">Rivihabitans pingtungensis</name>
    <dbReference type="NCBI Taxonomy" id="1054498"/>
    <lineage>
        <taxon>Bacteria</taxon>
        <taxon>Pseudomonadati</taxon>
        <taxon>Pseudomonadota</taxon>
        <taxon>Betaproteobacteria</taxon>
        <taxon>Neisseriales</taxon>
        <taxon>Aquaspirillaceae</taxon>
        <taxon>Rivihabitans</taxon>
    </lineage>
</organism>
<dbReference type="SUPFAM" id="SSF47188">
    <property type="entry name" value="Hemerythrin-like"/>
    <property type="match status" value="1"/>
</dbReference>
<comment type="caution">
    <text evidence="5">The sequence shown here is derived from an EMBL/GenBank/DDBJ whole genome shotgun (WGS) entry which is preliminary data.</text>
</comment>
<comment type="similarity">
    <text evidence="1">Belongs to the hemerythrin family.</text>
</comment>
<evidence type="ECO:0000313" key="6">
    <source>
        <dbReference type="Proteomes" id="UP000247555"/>
    </source>
</evidence>
<feature type="domain" description="Hemerythrin-like" evidence="4">
    <location>
        <begin position="12"/>
        <end position="121"/>
    </location>
</feature>
<name>A0A318KT20_9NEIS</name>
<dbReference type="InterPro" id="IPR035938">
    <property type="entry name" value="Hemerythrin-like_sf"/>
</dbReference>
<dbReference type="InterPro" id="IPR012827">
    <property type="entry name" value="Hemerythrin_metal-bd"/>
</dbReference>
<reference evidence="5 6" key="1">
    <citation type="submission" date="2018-05" db="EMBL/GenBank/DDBJ databases">
        <title>Genomic Encyclopedia of Type Strains, Phase IV (KMG-IV): sequencing the most valuable type-strain genomes for metagenomic binning, comparative biology and taxonomic classification.</title>
        <authorList>
            <person name="Goeker M."/>
        </authorList>
    </citation>
    <scope>NUCLEOTIDE SEQUENCE [LARGE SCALE GENOMIC DNA]</scope>
    <source>
        <strain evidence="5 6">DSM 29661</strain>
    </source>
</reference>
<sequence length="138" mass="15046">MAAGEAAFTRLGVDSMDATHGEFIALVDELNHTADAQAFADGFARLGAHTQRHFEHESRLMRACRFPAIGEHESAHARVLGELAFMQRQVSAGRLAPARDYVRGLPDWFHSHLLTMDAALAGCLKQQDMAAPQHTPAA</sequence>
<accession>A0A318KT20</accession>
<keyword evidence="6" id="KW-1185">Reference proteome</keyword>
<dbReference type="Pfam" id="PF01814">
    <property type="entry name" value="Hemerythrin"/>
    <property type="match status" value="1"/>
</dbReference>
<dbReference type="OrthoDB" id="5296936at2"/>
<dbReference type="RefSeq" id="WP_110389907.1">
    <property type="nucleotide sequence ID" value="NZ_DAIMVG010000095.1"/>
</dbReference>
<evidence type="ECO:0000256" key="3">
    <source>
        <dbReference type="ARBA" id="ARBA00023004"/>
    </source>
</evidence>
<dbReference type="NCBIfam" id="TIGR02481">
    <property type="entry name" value="hemeryth_dom"/>
    <property type="match status" value="1"/>
</dbReference>
<dbReference type="InterPro" id="IPR012312">
    <property type="entry name" value="Hemerythrin-like"/>
</dbReference>
<dbReference type="CDD" id="cd12107">
    <property type="entry name" value="Hemerythrin"/>
    <property type="match status" value="1"/>
</dbReference>
<gene>
    <name evidence="5" type="ORF">DFR34_103223</name>
</gene>
<protein>
    <submittedName>
        <fullName evidence="5">Hemerythrin</fullName>
    </submittedName>
</protein>
<dbReference type="Proteomes" id="UP000247555">
    <property type="component" value="Unassembled WGS sequence"/>
</dbReference>
<evidence type="ECO:0000256" key="1">
    <source>
        <dbReference type="ARBA" id="ARBA00010587"/>
    </source>
</evidence>
<dbReference type="GO" id="GO:0046872">
    <property type="term" value="F:metal ion binding"/>
    <property type="evidence" value="ECO:0007669"/>
    <property type="project" value="UniProtKB-KW"/>
</dbReference>
<dbReference type="EMBL" id="QJKI01000003">
    <property type="protein sequence ID" value="PXX80880.1"/>
    <property type="molecule type" value="Genomic_DNA"/>
</dbReference>
<dbReference type="PANTHER" id="PTHR37164">
    <property type="entry name" value="BACTERIOHEMERYTHRIN"/>
    <property type="match status" value="1"/>
</dbReference>
<keyword evidence="2" id="KW-0479">Metal-binding</keyword>
<dbReference type="PANTHER" id="PTHR37164:SF1">
    <property type="entry name" value="BACTERIOHEMERYTHRIN"/>
    <property type="match status" value="1"/>
</dbReference>
<evidence type="ECO:0000256" key="2">
    <source>
        <dbReference type="ARBA" id="ARBA00022723"/>
    </source>
</evidence>
<dbReference type="Gene3D" id="1.20.120.50">
    <property type="entry name" value="Hemerythrin-like"/>
    <property type="match status" value="1"/>
</dbReference>
<evidence type="ECO:0000259" key="4">
    <source>
        <dbReference type="Pfam" id="PF01814"/>
    </source>
</evidence>
<keyword evidence="3" id="KW-0408">Iron</keyword>
<proteinExistence type="inferred from homology"/>